<dbReference type="Pfam" id="PF00743">
    <property type="entry name" value="FMO-like"/>
    <property type="match status" value="2"/>
</dbReference>
<dbReference type="GO" id="GO:0050660">
    <property type="term" value="F:flavin adenine dinucleotide binding"/>
    <property type="evidence" value="ECO:0007669"/>
    <property type="project" value="InterPro"/>
</dbReference>
<dbReference type="EC" id="1.-.-.-" evidence="8"/>
<reference evidence="9 10" key="1">
    <citation type="journal article" date="2024" name="Nat. Commun.">
        <title>Phylogenomics reveals the evolutionary origins of lichenization in chlorophyte algae.</title>
        <authorList>
            <person name="Puginier C."/>
            <person name="Libourel C."/>
            <person name="Otte J."/>
            <person name="Skaloud P."/>
            <person name="Haon M."/>
            <person name="Grisel S."/>
            <person name="Petersen M."/>
            <person name="Berrin J.G."/>
            <person name="Delaux P.M."/>
            <person name="Dal Grande F."/>
            <person name="Keller J."/>
        </authorList>
    </citation>
    <scope>NUCLEOTIDE SEQUENCE [LARGE SCALE GENOMIC DNA]</scope>
    <source>
        <strain evidence="9 10">SAG 2036</strain>
    </source>
</reference>
<protein>
    <recommendedName>
        <fullName evidence="8">Flavin-containing monooxygenase</fullName>
        <ecNumber evidence="8">1.-.-.-</ecNumber>
    </recommendedName>
</protein>
<dbReference type="PANTHER" id="PTHR23023">
    <property type="entry name" value="DIMETHYLANILINE MONOOXYGENASE"/>
    <property type="match status" value="1"/>
</dbReference>
<evidence type="ECO:0000256" key="8">
    <source>
        <dbReference type="RuleBase" id="RU361177"/>
    </source>
</evidence>
<dbReference type="PRINTS" id="PR00370">
    <property type="entry name" value="FMOXYGENASE"/>
</dbReference>
<comment type="caution">
    <text evidence="9">The sequence shown here is derived from an EMBL/GenBank/DDBJ whole genome shotgun (WGS) entry which is preliminary data.</text>
</comment>
<dbReference type="InterPro" id="IPR000960">
    <property type="entry name" value="Flavin_mOase"/>
</dbReference>
<evidence type="ECO:0000256" key="7">
    <source>
        <dbReference type="ARBA" id="ARBA00023033"/>
    </source>
</evidence>
<evidence type="ECO:0000313" key="10">
    <source>
        <dbReference type="Proteomes" id="UP001465755"/>
    </source>
</evidence>
<dbReference type="Gene3D" id="3.50.50.60">
    <property type="entry name" value="FAD/NAD(P)-binding domain"/>
    <property type="match status" value="2"/>
</dbReference>
<sequence>MGPRRHSTASSDSRRLRVAIIGAGAAGLVSARECMREGHEVVIFDKGDHVGGVWVYSDETELEDELGINADRLRVHSSLYSELRTNLPRELMSFSDFPFTVKAMGAVSVDPRRFPRHEEVLRYLWLFALEYDLLKLARLNTSVNTITPLPTPEGALGPQWDVTYTSTERGQKVQATETFDAVISAIGNYHEPNLPNVPGLHSFPGKQIHCHNYRDKHRFKGQRVLVVGASFSGDEIARQIASVATQVIQCARSWASGPNVVLPPNLTRSPMVARLTKDGRSIFEDGKEWQPDSIVYCTGYKYAYPFLPSNLLDIEDFRVGHLYNHIFHPEYAPTLSFIGLIVRSVRFPQFEAKARYVARSLSGRLKLPSKTDMWDDIVSYYARLEGLGVPMRYAHSQGKGHSPDSAWVYNDKLATACGPDVPLTEPWRVRLSELSFMQIFNRPESFRDRSTEEEQKAYDIAAAACDRMLVKHKLGRYPASKL</sequence>
<dbReference type="InterPro" id="IPR036188">
    <property type="entry name" value="FAD/NAD-bd_sf"/>
</dbReference>
<gene>
    <name evidence="9" type="ORF">WJX73_002005</name>
</gene>
<evidence type="ECO:0000256" key="5">
    <source>
        <dbReference type="ARBA" id="ARBA00022857"/>
    </source>
</evidence>
<keyword evidence="6 8" id="KW-0560">Oxidoreductase</keyword>
<dbReference type="InterPro" id="IPR020946">
    <property type="entry name" value="Flavin_mOase-like"/>
</dbReference>
<keyword evidence="10" id="KW-1185">Reference proteome</keyword>
<keyword evidence="5" id="KW-0521">NADP</keyword>
<dbReference type="AlphaFoldDB" id="A0AAW1PDT7"/>
<dbReference type="Proteomes" id="UP001465755">
    <property type="component" value="Unassembled WGS sequence"/>
</dbReference>
<evidence type="ECO:0000256" key="6">
    <source>
        <dbReference type="ARBA" id="ARBA00023002"/>
    </source>
</evidence>
<accession>A0AAW1PDT7</accession>
<keyword evidence="7 8" id="KW-0503">Monooxygenase</keyword>
<name>A0AAW1PDT7_9CHLO</name>
<dbReference type="EMBL" id="JALJOQ010000028">
    <property type="protein sequence ID" value="KAK9808000.1"/>
    <property type="molecule type" value="Genomic_DNA"/>
</dbReference>
<evidence type="ECO:0000256" key="1">
    <source>
        <dbReference type="ARBA" id="ARBA00001974"/>
    </source>
</evidence>
<dbReference type="InterPro" id="IPR050346">
    <property type="entry name" value="FMO-like"/>
</dbReference>
<evidence type="ECO:0000256" key="2">
    <source>
        <dbReference type="ARBA" id="ARBA00009183"/>
    </source>
</evidence>
<dbReference type="GO" id="GO:0050661">
    <property type="term" value="F:NADP binding"/>
    <property type="evidence" value="ECO:0007669"/>
    <property type="project" value="InterPro"/>
</dbReference>
<evidence type="ECO:0000256" key="3">
    <source>
        <dbReference type="ARBA" id="ARBA00022630"/>
    </source>
</evidence>
<dbReference type="GO" id="GO:0004499">
    <property type="term" value="F:N,N-dimethylaniline monooxygenase activity"/>
    <property type="evidence" value="ECO:0007669"/>
    <property type="project" value="InterPro"/>
</dbReference>
<comment type="similarity">
    <text evidence="2 8">Belongs to the FMO family.</text>
</comment>
<keyword evidence="3 8" id="KW-0285">Flavoprotein</keyword>
<evidence type="ECO:0000313" key="9">
    <source>
        <dbReference type="EMBL" id="KAK9808000.1"/>
    </source>
</evidence>
<dbReference type="SUPFAM" id="SSF51905">
    <property type="entry name" value="FAD/NAD(P)-binding domain"/>
    <property type="match status" value="2"/>
</dbReference>
<comment type="cofactor">
    <cofactor evidence="1 8">
        <name>FAD</name>
        <dbReference type="ChEBI" id="CHEBI:57692"/>
    </cofactor>
</comment>
<keyword evidence="4 8" id="KW-0274">FAD</keyword>
<evidence type="ECO:0000256" key="4">
    <source>
        <dbReference type="ARBA" id="ARBA00022827"/>
    </source>
</evidence>
<dbReference type="FunFam" id="3.50.50.60:FF:000138">
    <property type="entry name" value="Flavin-containing monooxygenase"/>
    <property type="match status" value="1"/>
</dbReference>
<organism evidence="9 10">
    <name type="scientific">Symbiochloris irregularis</name>
    <dbReference type="NCBI Taxonomy" id="706552"/>
    <lineage>
        <taxon>Eukaryota</taxon>
        <taxon>Viridiplantae</taxon>
        <taxon>Chlorophyta</taxon>
        <taxon>core chlorophytes</taxon>
        <taxon>Trebouxiophyceae</taxon>
        <taxon>Trebouxiales</taxon>
        <taxon>Trebouxiaceae</taxon>
        <taxon>Symbiochloris</taxon>
    </lineage>
</organism>
<proteinExistence type="inferred from homology"/>